<dbReference type="EMBL" id="JAVRJZ010000012">
    <property type="protein sequence ID" value="KAK2714979.1"/>
    <property type="molecule type" value="Genomic_DNA"/>
</dbReference>
<evidence type="ECO:0000313" key="1">
    <source>
        <dbReference type="EMBL" id="KAK2714979.1"/>
    </source>
</evidence>
<dbReference type="Proteomes" id="UP001187531">
    <property type="component" value="Unassembled WGS sequence"/>
</dbReference>
<comment type="caution">
    <text evidence="2">The sequence shown here is derived from an EMBL/GenBank/DDBJ whole genome shotgun (WGS) entry which is preliminary data.</text>
</comment>
<proteinExistence type="predicted"/>
<name>A0AA88HSJ8_ARTSF</name>
<organism evidence="2 3">
    <name type="scientific">Artemia franciscana</name>
    <name type="common">Brine shrimp</name>
    <name type="synonym">Artemia sanfranciscana</name>
    <dbReference type="NCBI Taxonomy" id="6661"/>
    <lineage>
        <taxon>Eukaryota</taxon>
        <taxon>Metazoa</taxon>
        <taxon>Ecdysozoa</taxon>
        <taxon>Arthropoda</taxon>
        <taxon>Crustacea</taxon>
        <taxon>Branchiopoda</taxon>
        <taxon>Anostraca</taxon>
        <taxon>Artemiidae</taxon>
        <taxon>Artemia</taxon>
    </lineage>
</organism>
<evidence type="ECO:0000313" key="2">
    <source>
        <dbReference type="EMBL" id="KAK2714980.1"/>
    </source>
</evidence>
<sequence length="79" mass="9499">MKERFEDFVQRNISKERNLLNRIDSLERYPSQNPVGNAETGYKEEEEAGIRKYDSGYTFDRRMGNYDYVLRLHLQEECS</sequence>
<dbReference type="AlphaFoldDB" id="A0AA88HSJ8"/>
<gene>
    <name evidence="1" type="ORF">QYM36_009837</name>
    <name evidence="2" type="ORF">QYM36_009838</name>
</gene>
<keyword evidence="3" id="KW-1185">Reference proteome</keyword>
<protein>
    <submittedName>
        <fullName evidence="2">Uncharacterized protein</fullName>
    </submittedName>
</protein>
<accession>A0AA88HSJ8</accession>
<dbReference type="EMBL" id="JAVRJZ010000012">
    <property type="protein sequence ID" value="KAK2714980.1"/>
    <property type="molecule type" value="Genomic_DNA"/>
</dbReference>
<reference evidence="2" key="1">
    <citation type="submission" date="2023-07" db="EMBL/GenBank/DDBJ databases">
        <title>Chromosome-level genome assembly of Artemia franciscana.</title>
        <authorList>
            <person name="Jo E."/>
        </authorList>
    </citation>
    <scope>NUCLEOTIDE SEQUENCE</scope>
    <source>
        <tissue evidence="2">Whole body</tissue>
    </source>
</reference>
<evidence type="ECO:0000313" key="3">
    <source>
        <dbReference type="Proteomes" id="UP001187531"/>
    </source>
</evidence>